<accession>M7Z854</accession>
<dbReference type="GO" id="GO:0008270">
    <property type="term" value="F:zinc ion binding"/>
    <property type="evidence" value="ECO:0007669"/>
    <property type="project" value="UniProtKB-UniRule"/>
</dbReference>
<evidence type="ECO:0000313" key="2">
    <source>
        <dbReference type="EMBL" id="EMS59393.1"/>
    </source>
</evidence>
<keyword evidence="1" id="KW-0539">Nucleus</keyword>
<dbReference type="PANTHER" id="PTHR31669">
    <property type="entry name" value="PROTEIN FAR1-RELATED SEQUENCE 10-RELATED"/>
    <property type="match status" value="1"/>
</dbReference>
<name>M7Z854_TRIUA</name>
<comment type="function">
    <text evidence="1">Putative transcription activator involved in regulating light control of development.</text>
</comment>
<sequence length="168" mass="19750">MEDAGLEFLLVAVDRLPYQLQLSAYSARQECFNDIAFHLWRSFLFRKHILVHLRSCGSSQISKIKKPKDEYDTKKTKETLGPLYTKKSEFQAEFHEVVNHMLTEDEFETALATLLDKYDLRKHPYMTQIYDIRKGQTKHLRKKIAYEIVTMKGNKGAIPEFLYDVIVD</sequence>
<comment type="similarity">
    <text evidence="1">Belongs to the FHY3/FAR1 family.</text>
</comment>
<dbReference type="InterPro" id="IPR031052">
    <property type="entry name" value="FHY3/FAR1"/>
</dbReference>
<dbReference type="AlphaFoldDB" id="M7Z854"/>
<dbReference type="GO" id="GO:0006355">
    <property type="term" value="P:regulation of DNA-templated transcription"/>
    <property type="evidence" value="ECO:0007669"/>
    <property type="project" value="UniProtKB-UniRule"/>
</dbReference>
<keyword evidence="1" id="KW-0479">Metal-binding</keyword>
<dbReference type="GO" id="GO:0005634">
    <property type="term" value="C:nucleus"/>
    <property type="evidence" value="ECO:0007669"/>
    <property type="project" value="UniProtKB-SubCell"/>
</dbReference>
<reference evidence="2" key="1">
    <citation type="journal article" date="2013" name="Nature">
        <title>Draft genome of the wheat A-genome progenitor Triticum urartu.</title>
        <authorList>
            <person name="Ling H.Q."/>
            <person name="Zhao S."/>
            <person name="Liu D."/>
            <person name="Wang J."/>
            <person name="Sun H."/>
            <person name="Zhang C."/>
            <person name="Fan H."/>
            <person name="Li D."/>
            <person name="Dong L."/>
            <person name="Tao Y."/>
            <person name="Gao C."/>
            <person name="Wu H."/>
            <person name="Li Y."/>
            <person name="Cui Y."/>
            <person name="Guo X."/>
            <person name="Zheng S."/>
            <person name="Wang B."/>
            <person name="Yu K."/>
            <person name="Liang Q."/>
            <person name="Yang W."/>
            <person name="Lou X."/>
            <person name="Chen J."/>
            <person name="Feng M."/>
            <person name="Jian J."/>
            <person name="Zhang X."/>
            <person name="Luo G."/>
            <person name="Jiang Y."/>
            <person name="Liu J."/>
            <person name="Wang Z."/>
            <person name="Sha Y."/>
            <person name="Zhang B."/>
            <person name="Wu H."/>
            <person name="Tang D."/>
            <person name="Shen Q."/>
            <person name="Xue P."/>
            <person name="Zou S."/>
            <person name="Wang X."/>
            <person name="Liu X."/>
            <person name="Wang F."/>
            <person name="Yang Y."/>
            <person name="An X."/>
            <person name="Dong Z."/>
            <person name="Zhang K."/>
            <person name="Zhang X."/>
            <person name="Luo M.C."/>
            <person name="Dvorak J."/>
            <person name="Tong Y."/>
            <person name="Wang J."/>
            <person name="Yang H."/>
            <person name="Li Z."/>
            <person name="Wang D."/>
            <person name="Zhang A."/>
            <person name="Wang J."/>
        </authorList>
    </citation>
    <scope>NUCLEOTIDE SEQUENCE</scope>
</reference>
<evidence type="ECO:0000256" key="1">
    <source>
        <dbReference type="RuleBase" id="RU367018"/>
    </source>
</evidence>
<comment type="subcellular location">
    <subcellularLocation>
        <location evidence="1">Nucleus</location>
    </subcellularLocation>
</comment>
<proteinExistence type="inferred from homology"/>
<protein>
    <recommendedName>
        <fullName evidence="1">Protein FAR1-RELATED SEQUENCE</fullName>
    </recommendedName>
</protein>
<organism evidence="2">
    <name type="scientific">Triticum urartu</name>
    <name type="common">Red wild einkorn</name>
    <name type="synonym">Crithodium urartu</name>
    <dbReference type="NCBI Taxonomy" id="4572"/>
    <lineage>
        <taxon>Eukaryota</taxon>
        <taxon>Viridiplantae</taxon>
        <taxon>Streptophyta</taxon>
        <taxon>Embryophyta</taxon>
        <taxon>Tracheophyta</taxon>
        <taxon>Spermatophyta</taxon>
        <taxon>Magnoliopsida</taxon>
        <taxon>Liliopsida</taxon>
        <taxon>Poales</taxon>
        <taxon>Poaceae</taxon>
        <taxon>BOP clade</taxon>
        <taxon>Pooideae</taxon>
        <taxon>Triticodae</taxon>
        <taxon>Triticeae</taxon>
        <taxon>Triticinae</taxon>
        <taxon>Triticum</taxon>
    </lineage>
</organism>
<dbReference type="PANTHER" id="PTHR31669:SF307">
    <property type="entry name" value="PROTEIN FAR1-RELATED SEQUENCE"/>
    <property type="match status" value="1"/>
</dbReference>
<dbReference type="EMBL" id="KD121334">
    <property type="protein sequence ID" value="EMS59393.1"/>
    <property type="molecule type" value="Genomic_DNA"/>
</dbReference>
<keyword evidence="1" id="KW-0863">Zinc-finger</keyword>
<gene>
    <name evidence="2" type="ORF">TRIUR3_07022</name>
</gene>
<keyword evidence="1" id="KW-0862">Zinc</keyword>